<proteinExistence type="predicted"/>
<gene>
    <name evidence="2" type="ORF">PTQ27_09535</name>
</gene>
<feature type="transmembrane region" description="Helical" evidence="1">
    <location>
        <begin position="32"/>
        <end position="50"/>
    </location>
</feature>
<keyword evidence="1" id="KW-0472">Membrane</keyword>
<dbReference type="EMBL" id="JAQSJE010000009">
    <property type="protein sequence ID" value="MDD0824700.1"/>
    <property type="molecule type" value="Genomic_DNA"/>
</dbReference>
<dbReference type="PANTHER" id="PTHR36111">
    <property type="entry name" value="INNER MEMBRANE PROTEIN-RELATED"/>
    <property type="match status" value="1"/>
</dbReference>
<evidence type="ECO:0000313" key="2">
    <source>
        <dbReference type="EMBL" id="MDD0824700.1"/>
    </source>
</evidence>
<dbReference type="PANTHER" id="PTHR36111:SF2">
    <property type="entry name" value="INNER MEMBRANE PROTEIN"/>
    <property type="match status" value="1"/>
</dbReference>
<feature type="transmembrane region" description="Helical" evidence="1">
    <location>
        <begin position="189"/>
        <end position="208"/>
    </location>
</feature>
<feature type="transmembrane region" description="Helical" evidence="1">
    <location>
        <begin position="138"/>
        <end position="159"/>
    </location>
</feature>
<reference evidence="2 3" key="1">
    <citation type="submission" date="2023-02" db="EMBL/GenBank/DDBJ databases">
        <title>Mannheimia cairiniae sp. nov., a novel species of Mannheimia obtained from moscovy ducks (Cairina moschata) and reclassification of Mannheimia ovis as heterotypic synonym of Mannheimia pernigra.</title>
        <authorList>
            <person name="Christensen H."/>
        </authorList>
    </citation>
    <scope>NUCLEOTIDE SEQUENCE [LARGE SCALE GENOMIC DNA]</scope>
    <source>
        <strain evidence="2 3">AT1</strain>
    </source>
</reference>
<dbReference type="InterPro" id="IPR007563">
    <property type="entry name" value="DUF554"/>
</dbReference>
<dbReference type="RefSeq" id="WP_273748913.1">
    <property type="nucleotide sequence ID" value="NZ_JAQSJE010000009.1"/>
</dbReference>
<feature type="transmembrane region" description="Helical" evidence="1">
    <location>
        <begin position="6"/>
        <end position="25"/>
    </location>
</feature>
<protein>
    <submittedName>
        <fullName evidence="2">DUF554 domain-containing protein</fullName>
    </submittedName>
</protein>
<keyword evidence="1" id="KW-1133">Transmembrane helix</keyword>
<dbReference type="Proteomes" id="UP001221909">
    <property type="component" value="Unassembled WGS sequence"/>
</dbReference>
<comment type="caution">
    <text evidence="2">The sequence shown here is derived from an EMBL/GenBank/DDBJ whole genome shotgun (WGS) entry which is preliminary data.</text>
</comment>
<feature type="transmembrane region" description="Helical" evidence="1">
    <location>
        <begin position="108"/>
        <end position="126"/>
    </location>
</feature>
<feature type="transmembrane region" description="Helical" evidence="1">
    <location>
        <begin position="166"/>
        <end position="183"/>
    </location>
</feature>
<name>A0ABT5MRB1_9PAST</name>
<accession>A0ABT5MRB1</accession>
<organism evidence="2 3">
    <name type="scientific">Mannheimia cairinae</name>
    <dbReference type="NCBI Taxonomy" id="3025936"/>
    <lineage>
        <taxon>Bacteria</taxon>
        <taxon>Pseudomonadati</taxon>
        <taxon>Pseudomonadota</taxon>
        <taxon>Gammaproteobacteria</taxon>
        <taxon>Pasteurellales</taxon>
        <taxon>Pasteurellaceae</taxon>
        <taxon>Mannheimia</taxon>
    </lineage>
</organism>
<feature type="transmembrane region" description="Helical" evidence="1">
    <location>
        <begin position="56"/>
        <end position="74"/>
    </location>
</feature>
<dbReference type="Pfam" id="PF04474">
    <property type="entry name" value="DUF554"/>
    <property type="match status" value="1"/>
</dbReference>
<keyword evidence="3" id="KW-1185">Reference proteome</keyword>
<feature type="transmembrane region" description="Helical" evidence="1">
    <location>
        <begin position="215"/>
        <end position="235"/>
    </location>
</feature>
<sequence length="237" mass="25451">MIGPFVNAGAVILGGVLGAFLGRHLPERIRTTLPLIFGLCCFGLGMMLTASVKNMSAVVLALIIGTIIGELIYLEKLIGKVAGSVRGLIDKFFPPVHSLSQEEFLEKFIAILVLFCVSGTGIFGAMKEGMTDDPSILYIKSILDFFTAMIFAATLGYAVATISIPLLIIQSLLVLLATVIMPLTTPDMIADFSAVGGLLLFATGFRICGIKMFPVANMLPALILAMPISYFWQWLVL</sequence>
<evidence type="ECO:0000256" key="1">
    <source>
        <dbReference type="SAM" id="Phobius"/>
    </source>
</evidence>
<evidence type="ECO:0000313" key="3">
    <source>
        <dbReference type="Proteomes" id="UP001221909"/>
    </source>
</evidence>
<keyword evidence="1" id="KW-0812">Transmembrane</keyword>